<dbReference type="GO" id="GO:0004515">
    <property type="term" value="F:nicotinate-nucleotide adenylyltransferase activity"/>
    <property type="evidence" value="ECO:0007669"/>
    <property type="project" value="UniProtKB-EC"/>
</dbReference>
<dbReference type="NCBIfam" id="TIGR00482">
    <property type="entry name" value="nicotinate (nicotinamide) nucleotide adenylyltransferase"/>
    <property type="match status" value="1"/>
</dbReference>
<feature type="domain" description="Cytidyltransferase-like" evidence="12">
    <location>
        <begin position="12"/>
        <end position="197"/>
    </location>
</feature>
<keyword evidence="6 11" id="KW-0548">Nucleotidyltransferase</keyword>
<reference evidence="14" key="1">
    <citation type="journal article" date="2019" name="Int. J. Syst. Evol. Microbiol.">
        <title>The Global Catalogue of Microorganisms (GCM) 10K type strain sequencing project: providing services to taxonomists for standard genome sequencing and annotation.</title>
        <authorList>
            <consortium name="The Broad Institute Genomics Platform"/>
            <consortium name="The Broad Institute Genome Sequencing Center for Infectious Disease"/>
            <person name="Wu L."/>
            <person name="Ma J."/>
        </authorList>
    </citation>
    <scope>NUCLEOTIDE SEQUENCE [LARGE SCALE GENOMIC DNA]</scope>
    <source>
        <strain evidence="14">CCUG 36956</strain>
    </source>
</reference>
<evidence type="ECO:0000256" key="2">
    <source>
        <dbReference type="ARBA" id="ARBA00005019"/>
    </source>
</evidence>
<dbReference type="CDD" id="cd02165">
    <property type="entry name" value="NMNAT"/>
    <property type="match status" value="1"/>
</dbReference>
<protein>
    <recommendedName>
        <fullName evidence="11">Probable nicotinate-nucleotide adenylyltransferase</fullName>
        <ecNumber evidence="11">2.7.7.18</ecNumber>
    </recommendedName>
    <alternativeName>
        <fullName evidence="11">Deamido-NAD(+) diphosphorylase</fullName>
    </alternativeName>
    <alternativeName>
        <fullName evidence="11">Deamido-NAD(+) pyrophosphorylase</fullName>
    </alternativeName>
    <alternativeName>
        <fullName evidence="11">Nicotinate mononucleotide adenylyltransferase</fullName>
        <shortName evidence="11">NaMN adenylyltransferase</shortName>
    </alternativeName>
</protein>
<comment type="function">
    <text evidence="1 11">Catalyzes the reversible adenylation of nicotinate mononucleotide (NaMN) to nicotinic acid adenine dinucleotide (NaAD).</text>
</comment>
<evidence type="ECO:0000256" key="10">
    <source>
        <dbReference type="ARBA" id="ARBA00048721"/>
    </source>
</evidence>
<evidence type="ECO:0000313" key="13">
    <source>
        <dbReference type="EMBL" id="MFC7297595.1"/>
    </source>
</evidence>
<evidence type="ECO:0000256" key="6">
    <source>
        <dbReference type="ARBA" id="ARBA00022695"/>
    </source>
</evidence>
<comment type="similarity">
    <text evidence="3 11">Belongs to the NadD family.</text>
</comment>
<dbReference type="EC" id="2.7.7.18" evidence="11"/>
<dbReference type="SUPFAM" id="SSF52374">
    <property type="entry name" value="Nucleotidylyl transferase"/>
    <property type="match status" value="1"/>
</dbReference>
<keyword evidence="4 11" id="KW-0662">Pyridine nucleotide biosynthesis</keyword>
<comment type="pathway">
    <text evidence="2 11">Cofactor biosynthesis; NAD(+) biosynthesis; deamido-NAD(+) from nicotinate D-ribonucleotide: step 1/1.</text>
</comment>
<evidence type="ECO:0000256" key="5">
    <source>
        <dbReference type="ARBA" id="ARBA00022679"/>
    </source>
</evidence>
<organism evidence="13 14">
    <name type="scientific">Herminiimonas aquatilis</name>
    <dbReference type="NCBI Taxonomy" id="345342"/>
    <lineage>
        <taxon>Bacteria</taxon>
        <taxon>Pseudomonadati</taxon>
        <taxon>Pseudomonadota</taxon>
        <taxon>Betaproteobacteria</taxon>
        <taxon>Burkholderiales</taxon>
        <taxon>Oxalobacteraceae</taxon>
        <taxon>Herminiimonas</taxon>
    </lineage>
</organism>
<keyword evidence="7 11" id="KW-0547">Nucleotide-binding</keyword>
<dbReference type="InterPro" id="IPR005248">
    <property type="entry name" value="NadD/NMNAT"/>
</dbReference>
<dbReference type="RefSeq" id="WP_382234003.1">
    <property type="nucleotide sequence ID" value="NZ_JBHTCC010000001.1"/>
</dbReference>
<dbReference type="Proteomes" id="UP001596379">
    <property type="component" value="Unassembled WGS sequence"/>
</dbReference>
<dbReference type="HAMAP" id="MF_00244">
    <property type="entry name" value="NaMN_adenylyltr"/>
    <property type="match status" value="1"/>
</dbReference>
<dbReference type="NCBIfam" id="NF005410">
    <property type="entry name" value="PRK06973.1"/>
    <property type="match status" value="1"/>
</dbReference>
<evidence type="ECO:0000259" key="12">
    <source>
        <dbReference type="Pfam" id="PF01467"/>
    </source>
</evidence>
<comment type="catalytic activity">
    <reaction evidence="10 11">
        <text>nicotinate beta-D-ribonucleotide + ATP + H(+) = deamido-NAD(+) + diphosphate</text>
        <dbReference type="Rhea" id="RHEA:22860"/>
        <dbReference type="ChEBI" id="CHEBI:15378"/>
        <dbReference type="ChEBI" id="CHEBI:30616"/>
        <dbReference type="ChEBI" id="CHEBI:33019"/>
        <dbReference type="ChEBI" id="CHEBI:57502"/>
        <dbReference type="ChEBI" id="CHEBI:58437"/>
        <dbReference type="EC" id="2.7.7.18"/>
    </reaction>
</comment>
<evidence type="ECO:0000256" key="3">
    <source>
        <dbReference type="ARBA" id="ARBA00009014"/>
    </source>
</evidence>
<keyword evidence="8 11" id="KW-0067">ATP-binding</keyword>
<keyword evidence="9 11" id="KW-0520">NAD</keyword>
<keyword evidence="5 11" id="KW-0808">Transferase</keyword>
<dbReference type="PANTHER" id="PTHR39321">
    <property type="entry name" value="NICOTINATE-NUCLEOTIDE ADENYLYLTRANSFERASE-RELATED"/>
    <property type="match status" value="1"/>
</dbReference>
<name>A0ABW2J287_9BURK</name>
<evidence type="ECO:0000313" key="14">
    <source>
        <dbReference type="Proteomes" id="UP001596379"/>
    </source>
</evidence>
<dbReference type="Gene3D" id="3.40.50.620">
    <property type="entry name" value="HUPs"/>
    <property type="match status" value="1"/>
</dbReference>
<keyword evidence="14" id="KW-1185">Reference proteome</keyword>
<accession>A0ABW2J287</accession>
<evidence type="ECO:0000256" key="7">
    <source>
        <dbReference type="ARBA" id="ARBA00022741"/>
    </source>
</evidence>
<dbReference type="EMBL" id="JBHTCC010000001">
    <property type="protein sequence ID" value="MFC7297595.1"/>
    <property type="molecule type" value="Genomic_DNA"/>
</dbReference>
<gene>
    <name evidence="11" type="primary">nadD</name>
    <name evidence="13" type="ORF">ACFQO0_04010</name>
</gene>
<dbReference type="PANTHER" id="PTHR39321:SF3">
    <property type="entry name" value="PHOSPHOPANTETHEINE ADENYLYLTRANSFERASE"/>
    <property type="match status" value="1"/>
</dbReference>
<evidence type="ECO:0000256" key="8">
    <source>
        <dbReference type="ARBA" id="ARBA00022840"/>
    </source>
</evidence>
<comment type="caution">
    <text evidence="13">The sequence shown here is derived from an EMBL/GenBank/DDBJ whole genome shotgun (WGS) entry which is preliminary data.</text>
</comment>
<evidence type="ECO:0000256" key="11">
    <source>
        <dbReference type="HAMAP-Rule" id="MF_00244"/>
    </source>
</evidence>
<dbReference type="Pfam" id="PF01467">
    <property type="entry name" value="CTP_transf_like"/>
    <property type="match status" value="1"/>
</dbReference>
<evidence type="ECO:0000256" key="4">
    <source>
        <dbReference type="ARBA" id="ARBA00022642"/>
    </source>
</evidence>
<sequence>MTGNAINRCVALLGGSFDPVHNGHVALANYFVDLIKPDELRIIPAGNPWQKDGLHASGEDRVAMVRSAFGGALGVMQVPVNIDQQEILRASATYTIDTLRAVRKELGPDVSIVFLMGADQLQHLNTWQEWQKLFDYAHVCAASRPGFAMDAAHIPSDVAQELNRREGTPVQIRSTAQGLACLAPNLEVDISATEIRAALQRGERPISLVPPGVLDYIEQHHLYKS</sequence>
<evidence type="ECO:0000256" key="9">
    <source>
        <dbReference type="ARBA" id="ARBA00023027"/>
    </source>
</evidence>
<dbReference type="InterPro" id="IPR004821">
    <property type="entry name" value="Cyt_trans-like"/>
</dbReference>
<dbReference type="InterPro" id="IPR014729">
    <property type="entry name" value="Rossmann-like_a/b/a_fold"/>
</dbReference>
<evidence type="ECO:0000256" key="1">
    <source>
        <dbReference type="ARBA" id="ARBA00002324"/>
    </source>
</evidence>
<proteinExistence type="inferred from homology"/>